<reference evidence="2" key="1">
    <citation type="submission" date="2022-01" db="EMBL/GenBank/DDBJ databases">
        <authorList>
            <person name="King R."/>
        </authorList>
    </citation>
    <scope>NUCLEOTIDE SEQUENCE</scope>
</reference>
<sequence>MLRQSVNKCNSIARLALSRTYNTKPPCGLCPEDKDTKNEKAEDYDEKSTDTNNNQMCKEHCEMMPDAKDLVNMKSFELKSNCKSFHWCSEGHDR</sequence>
<gene>
    <name evidence="2" type="ORF">CHIRRI_LOCUS12007</name>
</gene>
<keyword evidence="3" id="KW-1185">Reference proteome</keyword>
<dbReference type="OrthoDB" id="10541539at2759"/>
<proteinExistence type="predicted"/>
<evidence type="ECO:0000313" key="2">
    <source>
        <dbReference type="EMBL" id="CAG9809178.1"/>
    </source>
</evidence>
<evidence type="ECO:0000313" key="3">
    <source>
        <dbReference type="Proteomes" id="UP001153620"/>
    </source>
</evidence>
<accession>A0A9N9WWW7</accession>
<evidence type="ECO:0000256" key="1">
    <source>
        <dbReference type="SAM" id="MobiDB-lite"/>
    </source>
</evidence>
<protein>
    <submittedName>
        <fullName evidence="2">Uncharacterized protein</fullName>
    </submittedName>
</protein>
<dbReference type="EMBL" id="OU895879">
    <property type="protein sequence ID" value="CAG9809178.1"/>
    <property type="molecule type" value="Genomic_DNA"/>
</dbReference>
<dbReference type="Proteomes" id="UP001153620">
    <property type="component" value="Chromosome 3"/>
</dbReference>
<name>A0A9N9WWW7_9DIPT</name>
<dbReference type="AlphaFoldDB" id="A0A9N9WWW7"/>
<feature type="region of interest" description="Disordered" evidence="1">
    <location>
        <begin position="32"/>
        <end position="51"/>
    </location>
</feature>
<organism evidence="2 3">
    <name type="scientific">Chironomus riparius</name>
    <dbReference type="NCBI Taxonomy" id="315576"/>
    <lineage>
        <taxon>Eukaryota</taxon>
        <taxon>Metazoa</taxon>
        <taxon>Ecdysozoa</taxon>
        <taxon>Arthropoda</taxon>
        <taxon>Hexapoda</taxon>
        <taxon>Insecta</taxon>
        <taxon>Pterygota</taxon>
        <taxon>Neoptera</taxon>
        <taxon>Endopterygota</taxon>
        <taxon>Diptera</taxon>
        <taxon>Nematocera</taxon>
        <taxon>Chironomoidea</taxon>
        <taxon>Chironomidae</taxon>
        <taxon>Chironominae</taxon>
        <taxon>Chironomus</taxon>
    </lineage>
</organism>
<reference evidence="2" key="2">
    <citation type="submission" date="2022-10" db="EMBL/GenBank/DDBJ databases">
        <authorList>
            <consortium name="ENA_rothamsted_submissions"/>
            <consortium name="culmorum"/>
            <person name="King R."/>
        </authorList>
    </citation>
    <scope>NUCLEOTIDE SEQUENCE</scope>
</reference>
<feature type="compositionally biased region" description="Basic and acidic residues" evidence="1">
    <location>
        <begin position="32"/>
        <end position="49"/>
    </location>
</feature>